<organism evidence="1 2">
    <name type="scientific">Gaopeijia maritima</name>
    <dbReference type="NCBI Taxonomy" id="3119007"/>
    <lineage>
        <taxon>Bacteria</taxon>
        <taxon>Pseudomonadati</taxon>
        <taxon>Gemmatimonadota</taxon>
        <taxon>Longimicrobiia</taxon>
        <taxon>Gaopeijiales</taxon>
        <taxon>Gaopeijiaceae</taxon>
        <taxon>Gaopeijia</taxon>
    </lineage>
</organism>
<dbReference type="EMBL" id="JBBHLI010000005">
    <property type="protein sequence ID" value="MEK9501470.1"/>
    <property type="molecule type" value="Genomic_DNA"/>
</dbReference>
<dbReference type="Proteomes" id="UP001484239">
    <property type="component" value="Unassembled WGS sequence"/>
</dbReference>
<gene>
    <name evidence="1" type="ORF">WI372_10820</name>
</gene>
<protein>
    <submittedName>
        <fullName evidence="1">DUF721 domain-containing protein</fullName>
    </submittedName>
</protein>
<proteinExistence type="predicted"/>
<dbReference type="PANTHER" id="PTHR36456">
    <property type="entry name" value="UPF0232 PROTEIN SCO3875"/>
    <property type="match status" value="1"/>
</dbReference>
<comment type="caution">
    <text evidence="1">The sequence shown here is derived from an EMBL/GenBank/DDBJ whole genome shotgun (WGS) entry which is preliminary data.</text>
</comment>
<dbReference type="Pfam" id="PF05258">
    <property type="entry name" value="DciA"/>
    <property type="match status" value="1"/>
</dbReference>
<evidence type="ECO:0000313" key="1">
    <source>
        <dbReference type="EMBL" id="MEK9501470.1"/>
    </source>
</evidence>
<accession>A0ABU9ED78</accession>
<sequence length="104" mass="11687">MRGSDGNAPSKVGSFLEGFLEKQGIREQVERVGVLEEWSERVGPKIAEVTRARSVAERTLFVEVRSSAWLMELNMMKGRILARLNESRPEAPLEKLVFVLSQDG</sequence>
<dbReference type="InterPro" id="IPR007922">
    <property type="entry name" value="DciA-like"/>
</dbReference>
<dbReference type="PANTHER" id="PTHR36456:SF1">
    <property type="entry name" value="UPF0232 PROTEIN SCO3875"/>
    <property type="match status" value="1"/>
</dbReference>
<evidence type="ECO:0000313" key="2">
    <source>
        <dbReference type="Proteomes" id="UP001484239"/>
    </source>
</evidence>
<name>A0ABU9ED78_9BACT</name>
<dbReference type="RefSeq" id="WP_405286936.1">
    <property type="nucleotide sequence ID" value="NZ_JBBHLI010000005.1"/>
</dbReference>
<reference evidence="1 2" key="1">
    <citation type="submission" date="2024-02" db="EMBL/GenBank/DDBJ databases">
        <title>A novel Gemmatimonadota bacterium.</title>
        <authorList>
            <person name="Du Z.-J."/>
            <person name="Ye Y.-Q."/>
        </authorList>
    </citation>
    <scope>NUCLEOTIDE SEQUENCE [LARGE SCALE GENOMIC DNA]</scope>
    <source>
        <strain evidence="1 2">DH-20</strain>
    </source>
</reference>
<keyword evidence="2" id="KW-1185">Reference proteome</keyword>